<dbReference type="FunFam" id="3.40.630.30:FF:000202">
    <property type="entry name" value="Unplaced genomic scaffold supercont1.2, whole genome shotgun sequence"/>
    <property type="match status" value="1"/>
</dbReference>
<reference evidence="2" key="1">
    <citation type="submission" date="2015-01" db="EMBL/GenBank/DDBJ databases">
        <title>The Genome Sequence of Cryptococcus gattii CA1280.</title>
        <authorList>
            <consortium name="The Broad Institute Genomics Platform"/>
            <person name="Cuomo C."/>
            <person name="Litvintseva A."/>
            <person name="Chen Y."/>
            <person name="Heitman J."/>
            <person name="Sun S."/>
            <person name="Springer D."/>
            <person name="Dromer F."/>
            <person name="Young S."/>
            <person name="Zeng Q."/>
            <person name="Gargeya S."/>
            <person name="Abouelleil A."/>
            <person name="Alvarado L."/>
            <person name="Chapman S.B."/>
            <person name="Gainer-Dewar J."/>
            <person name="Goldberg J."/>
            <person name="Griggs A."/>
            <person name="Gujja S."/>
            <person name="Hansen M."/>
            <person name="Howarth C."/>
            <person name="Imamovic A."/>
            <person name="Larimer J."/>
            <person name="Murphy C."/>
            <person name="Naylor J."/>
            <person name="Pearson M."/>
            <person name="Priest M."/>
            <person name="Roberts A."/>
            <person name="Saif S."/>
            <person name="Shea T."/>
            <person name="Sykes S."/>
            <person name="Wortman J."/>
            <person name="Nusbaum C."/>
            <person name="Birren B."/>
        </authorList>
    </citation>
    <scope>NUCLEOTIDE SEQUENCE [LARGE SCALE GENOMIC DNA]</scope>
    <source>
        <strain evidence="2">CA1280</strain>
    </source>
</reference>
<dbReference type="Gene3D" id="3.40.630.30">
    <property type="match status" value="1"/>
</dbReference>
<dbReference type="InterPro" id="IPR016181">
    <property type="entry name" value="Acyl_CoA_acyltransferase"/>
</dbReference>
<gene>
    <name evidence="2" type="ORF">I312_00861</name>
</gene>
<dbReference type="AlphaFoldDB" id="A0A0D0VTH5"/>
<organism evidence="2">
    <name type="scientific">Cryptococcus bacillisporus CA1280</name>
    <dbReference type="NCBI Taxonomy" id="1296109"/>
    <lineage>
        <taxon>Eukaryota</taxon>
        <taxon>Fungi</taxon>
        <taxon>Dikarya</taxon>
        <taxon>Basidiomycota</taxon>
        <taxon>Agaricomycotina</taxon>
        <taxon>Tremellomycetes</taxon>
        <taxon>Tremellales</taxon>
        <taxon>Cryptococcaceae</taxon>
        <taxon>Cryptococcus</taxon>
        <taxon>Cryptococcus gattii species complex</taxon>
    </lineage>
</organism>
<proteinExistence type="predicted"/>
<dbReference type="Pfam" id="PF13302">
    <property type="entry name" value="Acetyltransf_3"/>
    <property type="match status" value="1"/>
</dbReference>
<protein>
    <submittedName>
        <fullName evidence="2">Unplaced genomic scaffold supercont1.2, whole genome shotgun sequence</fullName>
    </submittedName>
</protein>
<dbReference type="EMBL" id="KN847974">
    <property type="protein sequence ID" value="KIR49769.1"/>
    <property type="molecule type" value="Genomic_DNA"/>
</dbReference>
<dbReference type="HOGENOM" id="CLU_078023_0_0_1"/>
<dbReference type="PANTHER" id="PTHR43441">
    <property type="entry name" value="RIBOSOMAL-PROTEIN-SERINE ACETYLTRANSFERASE"/>
    <property type="match status" value="1"/>
</dbReference>
<accession>A0A0D0VTH5</accession>
<dbReference type="InterPro" id="IPR051908">
    <property type="entry name" value="Ribosomal_N-acetyltransferase"/>
</dbReference>
<evidence type="ECO:0000313" key="2">
    <source>
        <dbReference type="EMBL" id="KIR49769.1"/>
    </source>
</evidence>
<feature type="domain" description="N-acetyltransferase" evidence="1">
    <location>
        <begin position="42"/>
        <end position="199"/>
    </location>
</feature>
<dbReference type="OrthoDB" id="41238at2759"/>
<evidence type="ECO:0000259" key="1">
    <source>
        <dbReference type="Pfam" id="PF13302"/>
    </source>
</evidence>
<name>A0A0D0VTH5_CRYGA</name>
<dbReference type="GO" id="GO:0008999">
    <property type="term" value="F:protein-N-terminal-alanine acetyltransferase activity"/>
    <property type="evidence" value="ECO:0007669"/>
    <property type="project" value="TreeGrafter"/>
</dbReference>
<dbReference type="SUPFAM" id="SSF55729">
    <property type="entry name" value="Acyl-CoA N-acyltransferases (Nat)"/>
    <property type="match status" value="1"/>
</dbReference>
<dbReference type="GO" id="GO:1990189">
    <property type="term" value="F:protein N-terminal-serine acetyltransferase activity"/>
    <property type="evidence" value="ECO:0007669"/>
    <property type="project" value="TreeGrafter"/>
</dbReference>
<sequence length="259" mass="29759">MPYFNSYQHPTRDLPKDIHLNTPPDEYDFNYVFEVKELKSDRVELRPLVPSLHAQLIYDGVTKYPEVLRWLGVKPFEDLGDVLVWIETTCRAPSDSQFFAIFTKPLGSQNQKVASEDYEFAGMIGMINSSYQAMISEPGYITILPPFHRTHVQTHCSGLIMHRILDHPSQGGLGLRRCQWLTTTLNSASQAASKRMGFTFEGVLRCMKVLPPGKEGIRDGRPDVRQAECMVRNDWYSSVTWYEWEEGVREHVDKLMAGR</sequence>
<dbReference type="PANTHER" id="PTHR43441:SF5">
    <property type="entry name" value="FAMILY ACETYLTRANSFERASE, PUTATIVE-RELATED"/>
    <property type="match status" value="1"/>
</dbReference>
<dbReference type="InterPro" id="IPR000182">
    <property type="entry name" value="GNAT_dom"/>
</dbReference>